<dbReference type="InterPro" id="IPR013783">
    <property type="entry name" value="Ig-like_fold"/>
</dbReference>
<dbReference type="InterPro" id="IPR021615">
    <property type="entry name" value="Omp28"/>
</dbReference>
<organism evidence="2 3">
    <name type="scientific">Candidatus Cryptobacteroides faecipullorum</name>
    <dbReference type="NCBI Taxonomy" id="2840764"/>
    <lineage>
        <taxon>Bacteria</taxon>
        <taxon>Pseudomonadati</taxon>
        <taxon>Bacteroidota</taxon>
        <taxon>Bacteroidia</taxon>
        <taxon>Bacteroidales</taxon>
        <taxon>Candidatus Cryptobacteroides</taxon>
    </lineage>
</organism>
<dbReference type="InterPro" id="IPR036249">
    <property type="entry name" value="Thioredoxin-like_sf"/>
</dbReference>
<proteinExistence type="predicted"/>
<dbReference type="SUPFAM" id="SSF52833">
    <property type="entry name" value="Thioredoxin-like"/>
    <property type="match status" value="1"/>
</dbReference>
<dbReference type="PROSITE" id="PS51352">
    <property type="entry name" value="THIOREDOXIN_2"/>
    <property type="match status" value="1"/>
</dbReference>
<gene>
    <name evidence="2" type="ORF">IAB99_01445</name>
</gene>
<reference evidence="2" key="2">
    <citation type="journal article" date="2021" name="PeerJ">
        <title>Extensive microbial diversity within the chicken gut microbiome revealed by metagenomics and culture.</title>
        <authorList>
            <person name="Gilroy R."/>
            <person name="Ravi A."/>
            <person name="Getino M."/>
            <person name="Pursley I."/>
            <person name="Horton D.L."/>
            <person name="Alikhan N.F."/>
            <person name="Baker D."/>
            <person name="Gharbi K."/>
            <person name="Hall N."/>
            <person name="Watson M."/>
            <person name="Adriaenssens E.M."/>
            <person name="Foster-Nyarko E."/>
            <person name="Jarju S."/>
            <person name="Secka A."/>
            <person name="Antonio M."/>
            <person name="Oren A."/>
            <person name="Chaudhuri R.R."/>
            <person name="La Ragione R."/>
            <person name="Hildebrand F."/>
            <person name="Pallen M.J."/>
        </authorList>
    </citation>
    <scope>NUCLEOTIDE SEQUENCE</scope>
    <source>
        <strain evidence="2">B1-15692</strain>
    </source>
</reference>
<accession>A0A9D9NAE8</accession>
<evidence type="ECO:0000313" key="3">
    <source>
        <dbReference type="Proteomes" id="UP000823660"/>
    </source>
</evidence>
<dbReference type="InterPro" id="IPR013766">
    <property type="entry name" value="Thioredoxin_domain"/>
</dbReference>
<dbReference type="EMBL" id="JADIMH010000008">
    <property type="protein sequence ID" value="MBO8466412.1"/>
    <property type="molecule type" value="Genomic_DNA"/>
</dbReference>
<dbReference type="Gene3D" id="2.60.40.10">
    <property type="entry name" value="Immunoglobulins"/>
    <property type="match status" value="1"/>
</dbReference>
<evidence type="ECO:0000313" key="2">
    <source>
        <dbReference type="EMBL" id="MBO8466412.1"/>
    </source>
</evidence>
<name>A0A9D9NAE8_9BACT</name>
<dbReference type="AlphaFoldDB" id="A0A9D9NAE8"/>
<sequence length="376" mass="40528">MKIIEFLTFITAGAVMFSSCSSLTGDDEGADGPGTPGATGLELQVSDMVIQADGKDAAVFTVLSDGKPVSEGVRFYDGATNRQIELPEMAFTTTETGTYTFWAAYGTSHTETVSVTAIGFPVPELPDDPDPENTSFSRRVLLTQFTGTGCGYCPGMITLLRNLMEDEGYSSRMILAACHSYNSDDPAYLTDRLDQAMGVSGYPMVVADMYLAYNNYNNLSGLKNVIDQAYGRNDTKAGISARAELDGNTLVVLASVKAATASEFRIGAWLLEDGISGRQSNYNQAAWNGDYDTHDNCIRIADSKVSNINFTGYSLGSIDEGETAEYAFVMTLEDDWVAENCKVVLFVTSADEGSKNYSVDNAVACGIDSEVSFMYE</sequence>
<protein>
    <submittedName>
        <fullName evidence="2">Omp28-related outer membrane protein</fullName>
    </submittedName>
</protein>
<dbReference type="Proteomes" id="UP000823660">
    <property type="component" value="Unassembled WGS sequence"/>
</dbReference>
<evidence type="ECO:0000259" key="1">
    <source>
        <dbReference type="PROSITE" id="PS51352"/>
    </source>
</evidence>
<feature type="domain" description="Thioredoxin" evidence="1">
    <location>
        <begin position="116"/>
        <end position="261"/>
    </location>
</feature>
<dbReference type="Pfam" id="PF11551">
    <property type="entry name" value="Omp28"/>
    <property type="match status" value="1"/>
</dbReference>
<comment type="caution">
    <text evidence="2">The sequence shown here is derived from an EMBL/GenBank/DDBJ whole genome shotgun (WGS) entry which is preliminary data.</text>
</comment>
<reference evidence="2" key="1">
    <citation type="submission" date="2020-10" db="EMBL/GenBank/DDBJ databases">
        <authorList>
            <person name="Gilroy R."/>
        </authorList>
    </citation>
    <scope>NUCLEOTIDE SEQUENCE</scope>
    <source>
        <strain evidence="2">B1-15692</strain>
    </source>
</reference>
<dbReference type="PROSITE" id="PS51257">
    <property type="entry name" value="PROKAR_LIPOPROTEIN"/>
    <property type="match status" value="1"/>
</dbReference>